<name>A0ABW8XP19_9FLAO</name>
<dbReference type="NCBIfam" id="NF047539">
    <property type="entry name" value="XAC2610_fam"/>
    <property type="match status" value="1"/>
</dbReference>
<gene>
    <name evidence="2" type="ORF">ABS764_01395</name>
</gene>
<accession>A0ABW8XP19</accession>
<evidence type="ECO:0000313" key="3">
    <source>
        <dbReference type="Proteomes" id="UP001629260"/>
    </source>
</evidence>
<evidence type="ECO:0000313" key="2">
    <source>
        <dbReference type="EMBL" id="MFL9829494.1"/>
    </source>
</evidence>
<feature type="signal peptide" evidence="1">
    <location>
        <begin position="1"/>
        <end position="20"/>
    </location>
</feature>
<keyword evidence="1" id="KW-0732">Signal</keyword>
<dbReference type="PROSITE" id="PS51257">
    <property type="entry name" value="PROKAR_LIPOPROTEIN"/>
    <property type="match status" value="1"/>
</dbReference>
<protein>
    <recommendedName>
        <fullName evidence="4">Repeat domain-containing protein</fullName>
    </recommendedName>
</protein>
<reference evidence="2 3" key="1">
    <citation type="submission" date="2024-06" db="EMBL/GenBank/DDBJ databases">
        <authorList>
            <person name="Kaempfer P."/>
            <person name="Viver T."/>
        </authorList>
    </citation>
    <scope>NUCLEOTIDE SEQUENCE [LARGE SCALE GENOMIC DNA]</scope>
    <source>
        <strain evidence="2 3">ST-87</strain>
    </source>
</reference>
<proteinExistence type="predicted"/>
<dbReference type="EMBL" id="JBELQA010000001">
    <property type="protein sequence ID" value="MFL9829494.1"/>
    <property type="molecule type" value="Genomic_DNA"/>
</dbReference>
<feature type="chain" id="PRO_5046795669" description="Repeat domain-containing protein" evidence="1">
    <location>
        <begin position="21"/>
        <end position="294"/>
    </location>
</feature>
<dbReference type="InterPro" id="IPR058087">
    <property type="entry name" value="XAC2610_dom"/>
</dbReference>
<evidence type="ECO:0008006" key="4">
    <source>
        <dbReference type="Google" id="ProtNLM"/>
    </source>
</evidence>
<dbReference type="RefSeq" id="WP_408079205.1">
    <property type="nucleotide sequence ID" value="NZ_JBELQA010000001.1"/>
</dbReference>
<sequence>MKTKLHILTLVLLSTLISCGQPSRKKENSVVTKDTLQTSLSKKEKERLEKRRAIEEQDYADSLRLDKILQDALKIANQNIGKDKFVEKYEISPDSISVSVEINLDYHFTKTNPHLIVRRNEPSAIYIDIYTKGENKFEKVVSHEQWTMTYVNDTIQDINGDGLNDFVVNWYGANGCCLKAFSNVYLLRQDKKAFSDNFEFINPTFSPREKIIRGVCYGHPGETEMYKYKWNGEKVDTLEYVSYERNEKGKTGKIIISTDRPYGDKFKTLKVLNSVPTEYKKIEGYDWFTGNGYE</sequence>
<keyword evidence="3" id="KW-1185">Reference proteome</keyword>
<dbReference type="Proteomes" id="UP001629260">
    <property type="component" value="Unassembled WGS sequence"/>
</dbReference>
<evidence type="ECO:0000256" key="1">
    <source>
        <dbReference type="SAM" id="SignalP"/>
    </source>
</evidence>
<organism evidence="2 3">
    <name type="scientific">Flavobacterium plantiphilum</name>
    <dbReference type="NCBI Taxonomy" id="3163297"/>
    <lineage>
        <taxon>Bacteria</taxon>
        <taxon>Pseudomonadati</taxon>
        <taxon>Bacteroidota</taxon>
        <taxon>Flavobacteriia</taxon>
        <taxon>Flavobacteriales</taxon>
        <taxon>Flavobacteriaceae</taxon>
        <taxon>Flavobacterium</taxon>
    </lineage>
</organism>
<comment type="caution">
    <text evidence="2">The sequence shown here is derived from an EMBL/GenBank/DDBJ whole genome shotgun (WGS) entry which is preliminary data.</text>
</comment>